<dbReference type="AlphaFoldDB" id="A0A6G1FC29"/>
<evidence type="ECO:0000256" key="2">
    <source>
        <dbReference type="ARBA" id="ARBA00022676"/>
    </source>
</evidence>
<evidence type="ECO:0000256" key="8">
    <source>
        <dbReference type="RuleBase" id="RU363075"/>
    </source>
</evidence>
<evidence type="ECO:0000256" key="1">
    <source>
        <dbReference type="ARBA" id="ARBA00004477"/>
    </source>
</evidence>
<keyword evidence="3" id="KW-0808">Transferase</keyword>
<reference evidence="10 11" key="1">
    <citation type="submission" date="2019-11" db="EMBL/GenBank/DDBJ databases">
        <title>Whole genome sequence of Oryza granulata.</title>
        <authorList>
            <person name="Li W."/>
        </authorList>
    </citation>
    <scope>NUCLEOTIDE SEQUENCE [LARGE SCALE GENOMIC DNA]</scope>
    <source>
        <strain evidence="11">cv. Menghai</strain>
        <tissue evidence="10">Leaf</tissue>
    </source>
</reference>
<evidence type="ECO:0000256" key="4">
    <source>
        <dbReference type="ARBA" id="ARBA00022692"/>
    </source>
</evidence>
<keyword evidence="11" id="KW-1185">Reference proteome</keyword>
<gene>
    <name evidence="10" type="ORF">E2562_025019</name>
</gene>
<organism evidence="10 11">
    <name type="scientific">Oryza meyeriana var. granulata</name>
    <dbReference type="NCBI Taxonomy" id="110450"/>
    <lineage>
        <taxon>Eukaryota</taxon>
        <taxon>Viridiplantae</taxon>
        <taxon>Streptophyta</taxon>
        <taxon>Embryophyta</taxon>
        <taxon>Tracheophyta</taxon>
        <taxon>Spermatophyta</taxon>
        <taxon>Magnoliopsida</taxon>
        <taxon>Liliopsida</taxon>
        <taxon>Poales</taxon>
        <taxon>Poaceae</taxon>
        <taxon>BOP clade</taxon>
        <taxon>Oryzoideae</taxon>
        <taxon>Oryzeae</taxon>
        <taxon>Oryzinae</taxon>
        <taxon>Oryza</taxon>
        <taxon>Oryza meyeriana</taxon>
    </lineage>
</organism>
<name>A0A6G1FC29_9ORYZ</name>
<evidence type="ECO:0000256" key="9">
    <source>
        <dbReference type="SAM" id="MobiDB-lite"/>
    </source>
</evidence>
<evidence type="ECO:0000256" key="5">
    <source>
        <dbReference type="ARBA" id="ARBA00022824"/>
    </source>
</evidence>
<evidence type="ECO:0000313" key="11">
    <source>
        <dbReference type="Proteomes" id="UP000479710"/>
    </source>
</evidence>
<dbReference type="GO" id="GO:0000026">
    <property type="term" value="F:alpha-1,2-mannosyltransferase activity"/>
    <property type="evidence" value="ECO:0007669"/>
    <property type="project" value="TreeGrafter"/>
</dbReference>
<dbReference type="Pfam" id="PF03901">
    <property type="entry name" value="Glyco_transf_22"/>
    <property type="match status" value="1"/>
</dbReference>
<comment type="similarity">
    <text evidence="8">Belongs to the glycosyltransferase 22 family.</text>
</comment>
<comment type="caution">
    <text evidence="10">The sequence shown here is derived from an EMBL/GenBank/DDBJ whole genome shotgun (WGS) entry which is preliminary data.</text>
</comment>
<dbReference type="PANTHER" id="PTHR22760:SF4">
    <property type="entry name" value="GPI MANNOSYLTRANSFERASE 3"/>
    <property type="match status" value="1"/>
</dbReference>
<evidence type="ECO:0000256" key="3">
    <source>
        <dbReference type="ARBA" id="ARBA00022679"/>
    </source>
</evidence>
<proteinExistence type="inferred from homology"/>
<dbReference type="OrthoDB" id="416834at2759"/>
<dbReference type="Proteomes" id="UP000479710">
    <property type="component" value="Unassembled WGS sequence"/>
</dbReference>
<keyword evidence="5 8" id="KW-0256">Endoplasmic reticulum</keyword>
<evidence type="ECO:0000313" key="10">
    <source>
        <dbReference type="EMBL" id="KAF0934401.1"/>
    </source>
</evidence>
<keyword evidence="2 8" id="KW-0328">Glycosyltransferase</keyword>
<dbReference type="EMBL" id="SPHZ02000001">
    <property type="protein sequence ID" value="KAF0934400.1"/>
    <property type="molecule type" value="Genomic_DNA"/>
</dbReference>
<evidence type="ECO:0000256" key="7">
    <source>
        <dbReference type="ARBA" id="ARBA00023136"/>
    </source>
</evidence>
<evidence type="ECO:0000256" key="6">
    <source>
        <dbReference type="ARBA" id="ARBA00022989"/>
    </source>
</evidence>
<dbReference type="EMBL" id="SPHZ02000001">
    <property type="protein sequence ID" value="KAF0934401.1"/>
    <property type="molecule type" value="Genomic_DNA"/>
</dbReference>
<keyword evidence="4 8" id="KW-0812">Transmembrane</keyword>
<protein>
    <recommendedName>
        <fullName evidence="8">Mannosyltransferase</fullName>
        <ecNumber evidence="8">2.4.1.-</ecNumber>
    </recommendedName>
</protein>
<dbReference type="GO" id="GO:0006506">
    <property type="term" value="P:GPI anchor biosynthetic process"/>
    <property type="evidence" value="ECO:0007669"/>
    <property type="project" value="TreeGrafter"/>
</dbReference>
<dbReference type="PANTHER" id="PTHR22760">
    <property type="entry name" value="GLYCOSYLTRANSFERASE"/>
    <property type="match status" value="1"/>
</dbReference>
<keyword evidence="6 8" id="KW-1133">Transmembrane helix</keyword>
<dbReference type="EC" id="2.4.1.-" evidence="8"/>
<keyword evidence="7 8" id="KW-0472">Membrane</keyword>
<accession>A0A6G1FC29</accession>
<feature type="transmembrane region" description="Helical" evidence="8">
    <location>
        <begin position="139"/>
        <end position="161"/>
    </location>
</feature>
<comment type="subcellular location">
    <subcellularLocation>
        <location evidence="1 8">Endoplasmic reticulum membrane</location>
        <topology evidence="1 8">Multi-pass membrane protein</topology>
    </subcellularLocation>
</comment>
<feature type="region of interest" description="Disordered" evidence="9">
    <location>
        <begin position="1"/>
        <end position="33"/>
    </location>
</feature>
<sequence length="183" mass="20838">MSHRRRSNAAGPPPPEGVGIGDSTTAEASSTDKERRDLLPWVLGSDPRVLALALAFRAANALLVRTYFNPDEHWQCLEVAHRIVFGYGHLTWEWKRGLRSYLHPLIFAALYKILALLHLDTPWFMITTLSTQAKNSWLFLWAMAPRLLQSVFASFGDLYLYKLSKLIFNNHVAQWAVSLNSFL</sequence>
<dbReference type="GO" id="GO:0005789">
    <property type="term" value="C:endoplasmic reticulum membrane"/>
    <property type="evidence" value="ECO:0007669"/>
    <property type="project" value="UniProtKB-SubCell"/>
</dbReference>
<comment type="caution">
    <text evidence="8">Lacks conserved residue(s) required for the propagation of feature annotation.</text>
</comment>
<dbReference type="InterPro" id="IPR005599">
    <property type="entry name" value="GPI_mannosylTrfase"/>
</dbReference>
<feature type="transmembrane region" description="Helical" evidence="8">
    <location>
        <begin position="101"/>
        <end position="119"/>
    </location>
</feature>